<protein>
    <submittedName>
        <fullName evidence="2">Uncharacterized protein</fullName>
    </submittedName>
</protein>
<feature type="compositionally biased region" description="Basic and acidic residues" evidence="1">
    <location>
        <begin position="13"/>
        <end position="26"/>
    </location>
</feature>
<feature type="compositionally biased region" description="Acidic residues" evidence="1">
    <location>
        <begin position="27"/>
        <end position="50"/>
    </location>
</feature>
<evidence type="ECO:0000256" key="1">
    <source>
        <dbReference type="SAM" id="MobiDB-lite"/>
    </source>
</evidence>
<reference evidence="2" key="1">
    <citation type="journal article" date="2023" name="Science">
        <title>Genome structures resolve the early diversification of teleost fishes.</title>
        <authorList>
            <person name="Parey E."/>
            <person name="Louis A."/>
            <person name="Montfort J."/>
            <person name="Bouchez O."/>
            <person name="Roques C."/>
            <person name="Iampietro C."/>
            <person name="Lluch J."/>
            <person name="Castinel A."/>
            <person name="Donnadieu C."/>
            <person name="Desvignes T."/>
            <person name="Floi Bucao C."/>
            <person name="Jouanno E."/>
            <person name="Wen M."/>
            <person name="Mejri S."/>
            <person name="Dirks R."/>
            <person name="Jansen H."/>
            <person name="Henkel C."/>
            <person name="Chen W.J."/>
            <person name="Zahm M."/>
            <person name="Cabau C."/>
            <person name="Klopp C."/>
            <person name="Thompson A.W."/>
            <person name="Robinson-Rechavi M."/>
            <person name="Braasch I."/>
            <person name="Lecointre G."/>
            <person name="Bobe J."/>
            <person name="Postlethwait J.H."/>
            <person name="Berthelot C."/>
            <person name="Roest Crollius H."/>
            <person name="Guiguen Y."/>
        </authorList>
    </citation>
    <scope>NUCLEOTIDE SEQUENCE</scope>
    <source>
        <strain evidence="2">WJC10195</strain>
    </source>
</reference>
<name>A0A9Q1IBJ0_SYNKA</name>
<dbReference type="EMBL" id="JAINUF010000023">
    <property type="protein sequence ID" value="KAJ8333599.1"/>
    <property type="molecule type" value="Genomic_DNA"/>
</dbReference>
<dbReference type="Proteomes" id="UP001152622">
    <property type="component" value="Chromosome 23"/>
</dbReference>
<proteinExistence type="predicted"/>
<feature type="compositionally biased region" description="Polar residues" evidence="1">
    <location>
        <begin position="60"/>
        <end position="73"/>
    </location>
</feature>
<comment type="caution">
    <text evidence="2">The sequence shown here is derived from an EMBL/GenBank/DDBJ whole genome shotgun (WGS) entry which is preliminary data.</text>
</comment>
<accession>A0A9Q1IBJ0</accession>
<feature type="region of interest" description="Disordered" evidence="1">
    <location>
        <begin position="1"/>
        <end position="73"/>
    </location>
</feature>
<evidence type="ECO:0000313" key="3">
    <source>
        <dbReference type="Proteomes" id="UP001152622"/>
    </source>
</evidence>
<gene>
    <name evidence="2" type="ORF">SKAU_G00416070</name>
</gene>
<sequence>MRQESSVADAEDKEGSASEDVRKDVSESAEDEERTEEEGGSEGNAEELLSEDPGLWPEKLTTQQRDTCSQTGW</sequence>
<evidence type="ECO:0000313" key="2">
    <source>
        <dbReference type="EMBL" id="KAJ8333599.1"/>
    </source>
</evidence>
<organism evidence="2 3">
    <name type="scientific">Synaphobranchus kaupii</name>
    <name type="common">Kaup's arrowtooth eel</name>
    <dbReference type="NCBI Taxonomy" id="118154"/>
    <lineage>
        <taxon>Eukaryota</taxon>
        <taxon>Metazoa</taxon>
        <taxon>Chordata</taxon>
        <taxon>Craniata</taxon>
        <taxon>Vertebrata</taxon>
        <taxon>Euteleostomi</taxon>
        <taxon>Actinopterygii</taxon>
        <taxon>Neopterygii</taxon>
        <taxon>Teleostei</taxon>
        <taxon>Anguilliformes</taxon>
        <taxon>Synaphobranchidae</taxon>
        <taxon>Synaphobranchus</taxon>
    </lineage>
</organism>
<keyword evidence="3" id="KW-1185">Reference proteome</keyword>
<dbReference type="AlphaFoldDB" id="A0A9Q1IBJ0"/>